<keyword evidence="3" id="KW-1185">Reference proteome</keyword>
<evidence type="ECO:0000256" key="1">
    <source>
        <dbReference type="SAM" id="Phobius"/>
    </source>
</evidence>
<protein>
    <recommendedName>
        <fullName evidence="4">Secreted protein</fullName>
    </recommendedName>
</protein>
<feature type="transmembrane region" description="Helical" evidence="1">
    <location>
        <begin position="7"/>
        <end position="29"/>
    </location>
</feature>
<keyword evidence="1" id="KW-0812">Transmembrane</keyword>
<feature type="transmembrane region" description="Helical" evidence="1">
    <location>
        <begin position="75"/>
        <end position="97"/>
    </location>
</feature>
<comment type="caution">
    <text evidence="2">The sequence shown here is derived from an EMBL/GenBank/DDBJ whole genome shotgun (WGS) entry which is preliminary data.</text>
</comment>
<reference evidence="2 3" key="1">
    <citation type="submission" date="2021-06" db="EMBL/GenBank/DDBJ databases">
        <authorList>
            <person name="Palmer J.M."/>
        </authorList>
    </citation>
    <scope>NUCLEOTIDE SEQUENCE [LARGE SCALE GENOMIC DNA]</scope>
    <source>
        <strain evidence="3">if_2019</strain>
        <tissue evidence="2">Muscle</tissue>
    </source>
</reference>
<name>A0ABV0VKE2_9TELE</name>
<gene>
    <name evidence="2" type="ORF">ILYODFUR_028376</name>
</gene>
<evidence type="ECO:0008006" key="4">
    <source>
        <dbReference type="Google" id="ProtNLM"/>
    </source>
</evidence>
<dbReference type="EMBL" id="JAHRIQ010108138">
    <property type="protein sequence ID" value="MEQ2256851.1"/>
    <property type="molecule type" value="Genomic_DNA"/>
</dbReference>
<dbReference type="Proteomes" id="UP001482620">
    <property type="component" value="Unassembled WGS sequence"/>
</dbReference>
<evidence type="ECO:0000313" key="3">
    <source>
        <dbReference type="Proteomes" id="UP001482620"/>
    </source>
</evidence>
<accession>A0ABV0VKE2</accession>
<evidence type="ECO:0000313" key="2">
    <source>
        <dbReference type="EMBL" id="MEQ2256851.1"/>
    </source>
</evidence>
<proteinExistence type="predicted"/>
<keyword evidence="1" id="KW-1133">Transmembrane helix</keyword>
<keyword evidence="1" id="KW-0472">Membrane</keyword>
<organism evidence="2 3">
    <name type="scientific">Ilyodon furcidens</name>
    <name type="common">goldbreast splitfin</name>
    <dbReference type="NCBI Taxonomy" id="33524"/>
    <lineage>
        <taxon>Eukaryota</taxon>
        <taxon>Metazoa</taxon>
        <taxon>Chordata</taxon>
        <taxon>Craniata</taxon>
        <taxon>Vertebrata</taxon>
        <taxon>Euteleostomi</taxon>
        <taxon>Actinopterygii</taxon>
        <taxon>Neopterygii</taxon>
        <taxon>Teleostei</taxon>
        <taxon>Neoteleostei</taxon>
        <taxon>Acanthomorphata</taxon>
        <taxon>Ovalentaria</taxon>
        <taxon>Atherinomorphae</taxon>
        <taxon>Cyprinodontiformes</taxon>
        <taxon>Goodeidae</taxon>
        <taxon>Ilyodon</taxon>
    </lineage>
</organism>
<sequence>MTPVGMVLVWCVLACLRCVIVSVSLSLFFTPLQSFTQLTQFSEENTNSICQEEYIVLLSQKYLFSFPRDSEFMRWWITISSSATVYSFHVSHVITYVQHKEKILNFSRKKRIL</sequence>